<dbReference type="RefSeq" id="XP_024710235.1">
    <property type="nucleotide sequence ID" value="XM_024854299.1"/>
</dbReference>
<evidence type="ECO:0000313" key="2">
    <source>
        <dbReference type="EMBL" id="PLB54933.1"/>
    </source>
</evidence>
<feature type="region of interest" description="Disordered" evidence="1">
    <location>
        <begin position="94"/>
        <end position="154"/>
    </location>
</feature>
<evidence type="ECO:0000256" key="1">
    <source>
        <dbReference type="SAM" id="MobiDB-lite"/>
    </source>
</evidence>
<protein>
    <recommendedName>
        <fullName evidence="4">Alpha and gamma adaptin binding protein p34</fullName>
    </recommendedName>
</protein>
<evidence type="ECO:0000313" key="3">
    <source>
        <dbReference type="Proteomes" id="UP000234275"/>
    </source>
</evidence>
<keyword evidence="3" id="KW-1185">Reference proteome</keyword>
<organism evidence="2 3">
    <name type="scientific">Aspergillus steynii IBT 23096</name>
    <dbReference type="NCBI Taxonomy" id="1392250"/>
    <lineage>
        <taxon>Eukaryota</taxon>
        <taxon>Fungi</taxon>
        <taxon>Dikarya</taxon>
        <taxon>Ascomycota</taxon>
        <taxon>Pezizomycotina</taxon>
        <taxon>Eurotiomycetes</taxon>
        <taxon>Eurotiomycetidae</taxon>
        <taxon>Eurotiales</taxon>
        <taxon>Aspergillaceae</taxon>
        <taxon>Aspergillus</taxon>
        <taxon>Aspergillus subgen. Circumdati</taxon>
    </lineage>
</organism>
<dbReference type="PANTHER" id="PTHR28043">
    <property type="entry name" value="INCREASED RECOMBINATION CENTERS PROTEIN 6"/>
    <property type="match status" value="1"/>
</dbReference>
<feature type="compositionally biased region" description="Acidic residues" evidence="1">
    <location>
        <begin position="328"/>
        <end position="341"/>
    </location>
</feature>
<dbReference type="Pfam" id="PF10199">
    <property type="entry name" value="Adaptin_binding"/>
    <property type="match status" value="1"/>
</dbReference>
<evidence type="ECO:0008006" key="4">
    <source>
        <dbReference type="Google" id="ProtNLM"/>
    </source>
</evidence>
<dbReference type="GO" id="GO:0030674">
    <property type="term" value="F:protein-macromolecule adaptor activity"/>
    <property type="evidence" value="ECO:0007669"/>
    <property type="project" value="TreeGrafter"/>
</dbReference>
<feature type="compositionally biased region" description="Polar residues" evidence="1">
    <location>
        <begin position="137"/>
        <end position="150"/>
    </location>
</feature>
<dbReference type="VEuPathDB" id="FungiDB:P170DRAFT_505574"/>
<gene>
    <name evidence="2" type="ORF">P170DRAFT_505574</name>
</gene>
<dbReference type="GeneID" id="36562005"/>
<dbReference type="Gene3D" id="3.40.50.11960">
    <property type="match status" value="1"/>
</dbReference>
<dbReference type="EMBL" id="MSFO01000001">
    <property type="protein sequence ID" value="PLB54933.1"/>
    <property type="molecule type" value="Genomic_DNA"/>
</dbReference>
<dbReference type="Proteomes" id="UP000234275">
    <property type="component" value="Unassembled WGS sequence"/>
</dbReference>
<dbReference type="GO" id="GO:0016192">
    <property type="term" value="P:vesicle-mediated transport"/>
    <property type="evidence" value="ECO:0007669"/>
    <property type="project" value="InterPro"/>
</dbReference>
<dbReference type="STRING" id="1392250.A0A2I2GPY2"/>
<feature type="compositionally biased region" description="Polar residues" evidence="1">
    <location>
        <begin position="112"/>
        <end position="123"/>
    </location>
</feature>
<dbReference type="InterPro" id="IPR034627">
    <property type="entry name" value="Irc6"/>
</dbReference>
<comment type="caution">
    <text evidence="2">The sequence shown here is derived from an EMBL/GenBank/DDBJ whole genome shotgun (WGS) entry which is preliminary data.</text>
</comment>
<feature type="region of interest" description="Disordered" evidence="1">
    <location>
        <begin position="321"/>
        <end position="341"/>
    </location>
</feature>
<dbReference type="OrthoDB" id="10261384at2759"/>
<feature type="compositionally biased region" description="Low complexity" evidence="1">
    <location>
        <begin position="126"/>
        <end position="136"/>
    </location>
</feature>
<feature type="region of interest" description="Disordered" evidence="1">
    <location>
        <begin position="40"/>
        <end position="61"/>
    </location>
</feature>
<proteinExistence type="predicted"/>
<sequence>MPTTTDHPHQQRIPNPRRLLILSPSSHSPTTIPPFLHALTGTPVLEPPSTAPANPSAPSFAGYTTHPPLQIRNKYYVAEVPVWVDEIALETDTRGLKNEGEKTQSESESESTLVPSMSTSTLDTGAEPAPATATEPKQGQEQEPLTTPSLWKSEFSGPEAQVVRDAVGAVVMCILNPDPSKRASSASGPETETEETQSLKDFLRAIGDVRALIEEERGGMGDVPGLVVLVGPQGKAATQTQSQSQNTDTDTGLGMDMDVGEDADEPFSIPWWEDQLYEMGMIGMEVVSWDPKGGKEMEEVRNQFGEYQGMRRIREILETHDWAPSSLSDDEEDKDDPEGDDIEKMLLGAEDDTGFGLEVDELEREMVGLRFAIERGGGSGREDSQDEGDDELRVDAVEALMLRMAAIRDMSDDLPEHERKRFAAKAVRDIMKEI</sequence>
<dbReference type="AlphaFoldDB" id="A0A2I2GPY2"/>
<feature type="region of interest" description="Disordered" evidence="1">
    <location>
        <begin position="373"/>
        <end position="392"/>
    </location>
</feature>
<name>A0A2I2GPY2_9EURO</name>
<reference evidence="2 3" key="1">
    <citation type="submission" date="2016-12" db="EMBL/GenBank/DDBJ databases">
        <title>The genomes of Aspergillus section Nigri reveals drivers in fungal speciation.</title>
        <authorList>
            <consortium name="DOE Joint Genome Institute"/>
            <person name="Vesth T.C."/>
            <person name="Nybo J."/>
            <person name="Theobald S."/>
            <person name="Brandl J."/>
            <person name="Frisvad J.C."/>
            <person name="Nielsen K.F."/>
            <person name="Lyhne E.K."/>
            <person name="Kogle M.E."/>
            <person name="Kuo A."/>
            <person name="Riley R."/>
            <person name="Clum A."/>
            <person name="Nolan M."/>
            <person name="Lipzen A."/>
            <person name="Salamov A."/>
            <person name="Henrissat B."/>
            <person name="Wiebenga A."/>
            <person name="De Vries R.P."/>
            <person name="Grigoriev I.V."/>
            <person name="Mortensen U.H."/>
            <person name="Andersen M.R."/>
            <person name="Baker S.E."/>
        </authorList>
    </citation>
    <scope>NUCLEOTIDE SEQUENCE [LARGE SCALE GENOMIC DNA]</scope>
    <source>
        <strain evidence="2 3">IBT 23096</strain>
    </source>
</reference>
<feature type="compositionally biased region" description="Basic and acidic residues" evidence="1">
    <location>
        <begin position="94"/>
        <end position="105"/>
    </location>
</feature>
<dbReference type="PANTHER" id="PTHR28043:SF1">
    <property type="entry name" value="INCREASED RECOMBINATION CENTERS PROTEIN 6"/>
    <property type="match status" value="1"/>
</dbReference>
<accession>A0A2I2GPY2</accession>